<dbReference type="EMBL" id="ML211267">
    <property type="protein sequence ID" value="TFK85199.1"/>
    <property type="molecule type" value="Genomic_DNA"/>
</dbReference>
<keyword evidence="3" id="KW-1185">Reference proteome</keyword>
<proteinExistence type="predicted"/>
<feature type="non-terminal residue" evidence="2">
    <location>
        <position position="651"/>
    </location>
</feature>
<sequence>MVVTSPNMDHVPAYPVQKSIILTYSDGLWGQHEYSRFPQLLAGGKLHLACIPARPCPPDVPEVLWRSLSSTDWVEDTSIGFGGLGQIRGTLQDELVSAATVAIRRFEEWDVPPNVRAYGQMLVLILRQVLDRMRQLPAAPTVAIAVAAHVERVALELCGLRTYVEIVLPRVQSSEDFSKDILPVVGAFAREASDAQLLTRVGIPTWYLQPLTHQMAVWRVVDSTPWFARVSNEEMNPPILQSLTSLVGVGNLTGNWQESMLFAVSKHVAGSHLASLSLAEVPEVPSEESQAKRPRHDGEGLHLGKGKSAAADVIPNSSGPSAATAEPPHPSKVFMPSAWYDVPLVWHKALQAVSPLPRTATSALYFYPPPFLLDAVSSIAPLHSTAPYPNRARSDEKIARYLHNLVRIRRFLTVRLFDPSLAHDPLTIGEWRAALWGDYTTRDYQFLPKPKGSPADVRRVQRRQGERNDVRRLFSRVAQLRSYREDEAVEWAGQALAIDGVGDVCLRSFMLWESHEINFRAELMALDTLLVQKPTWLEIHRWEREALVSTVWGPPALVVSVLPGDNTGTELRWASRFVADVPDITAMRTLRNFAKVLTRWPGCPEAVVGAGGGVGLSIEDFARTQAQAVDFYVRTFVEHYNRLPVPPIVFP</sequence>
<feature type="region of interest" description="Disordered" evidence="1">
    <location>
        <begin position="283"/>
        <end position="328"/>
    </location>
</feature>
<accession>A0A5C3P8G5</accession>
<reference evidence="2 3" key="1">
    <citation type="journal article" date="2019" name="Nat. Ecol. Evol.">
        <title>Megaphylogeny resolves global patterns of mushroom evolution.</title>
        <authorList>
            <person name="Varga T."/>
            <person name="Krizsan K."/>
            <person name="Foldi C."/>
            <person name="Dima B."/>
            <person name="Sanchez-Garcia M."/>
            <person name="Sanchez-Ramirez S."/>
            <person name="Szollosi G.J."/>
            <person name="Szarkandi J.G."/>
            <person name="Papp V."/>
            <person name="Albert L."/>
            <person name="Andreopoulos W."/>
            <person name="Angelini C."/>
            <person name="Antonin V."/>
            <person name="Barry K.W."/>
            <person name="Bougher N.L."/>
            <person name="Buchanan P."/>
            <person name="Buyck B."/>
            <person name="Bense V."/>
            <person name="Catcheside P."/>
            <person name="Chovatia M."/>
            <person name="Cooper J."/>
            <person name="Damon W."/>
            <person name="Desjardin D."/>
            <person name="Finy P."/>
            <person name="Geml J."/>
            <person name="Haridas S."/>
            <person name="Hughes K."/>
            <person name="Justo A."/>
            <person name="Karasinski D."/>
            <person name="Kautmanova I."/>
            <person name="Kiss B."/>
            <person name="Kocsube S."/>
            <person name="Kotiranta H."/>
            <person name="LaButti K.M."/>
            <person name="Lechner B.E."/>
            <person name="Liimatainen K."/>
            <person name="Lipzen A."/>
            <person name="Lukacs Z."/>
            <person name="Mihaltcheva S."/>
            <person name="Morgado L.N."/>
            <person name="Niskanen T."/>
            <person name="Noordeloos M.E."/>
            <person name="Ohm R.A."/>
            <person name="Ortiz-Santana B."/>
            <person name="Ovrebo C."/>
            <person name="Racz N."/>
            <person name="Riley R."/>
            <person name="Savchenko A."/>
            <person name="Shiryaev A."/>
            <person name="Soop K."/>
            <person name="Spirin V."/>
            <person name="Szebenyi C."/>
            <person name="Tomsovsky M."/>
            <person name="Tulloss R.E."/>
            <person name="Uehling J."/>
            <person name="Grigoriev I.V."/>
            <person name="Vagvolgyi C."/>
            <person name="Papp T."/>
            <person name="Martin F.M."/>
            <person name="Miettinen O."/>
            <person name="Hibbett D.S."/>
            <person name="Nagy L.G."/>
        </authorList>
    </citation>
    <scope>NUCLEOTIDE SEQUENCE [LARGE SCALE GENOMIC DNA]</scope>
    <source>
        <strain evidence="2 3">HHB13444</strain>
    </source>
</reference>
<organism evidence="2 3">
    <name type="scientific">Polyporus arcularius HHB13444</name>
    <dbReference type="NCBI Taxonomy" id="1314778"/>
    <lineage>
        <taxon>Eukaryota</taxon>
        <taxon>Fungi</taxon>
        <taxon>Dikarya</taxon>
        <taxon>Basidiomycota</taxon>
        <taxon>Agaricomycotina</taxon>
        <taxon>Agaricomycetes</taxon>
        <taxon>Polyporales</taxon>
        <taxon>Polyporaceae</taxon>
        <taxon>Polyporus</taxon>
    </lineage>
</organism>
<name>A0A5C3P8G5_9APHY</name>
<protein>
    <submittedName>
        <fullName evidence="2">Uncharacterized protein</fullName>
    </submittedName>
</protein>
<dbReference type="InParanoid" id="A0A5C3P8G5"/>
<evidence type="ECO:0000313" key="3">
    <source>
        <dbReference type="Proteomes" id="UP000308197"/>
    </source>
</evidence>
<dbReference type="AlphaFoldDB" id="A0A5C3P8G5"/>
<dbReference type="Proteomes" id="UP000308197">
    <property type="component" value="Unassembled WGS sequence"/>
</dbReference>
<evidence type="ECO:0000313" key="2">
    <source>
        <dbReference type="EMBL" id="TFK85199.1"/>
    </source>
</evidence>
<evidence type="ECO:0000256" key="1">
    <source>
        <dbReference type="SAM" id="MobiDB-lite"/>
    </source>
</evidence>
<gene>
    <name evidence="2" type="ORF">K466DRAFT_438507</name>
</gene>